<protein>
    <submittedName>
        <fullName evidence="6">Ureidoglycolate lyase</fullName>
        <ecNumber evidence="6">4.3.2.3</ecNumber>
    </submittedName>
</protein>
<feature type="region of interest" description="Disordered" evidence="5">
    <location>
        <begin position="132"/>
        <end position="157"/>
    </location>
</feature>
<dbReference type="InterPro" id="IPR047233">
    <property type="entry name" value="UAH_cupin"/>
</dbReference>
<dbReference type="GO" id="GO:0050385">
    <property type="term" value="F:ureidoglycolate lyase activity"/>
    <property type="evidence" value="ECO:0007669"/>
    <property type="project" value="UniProtKB-EC"/>
</dbReference>
<evidence type="ECO:0000256" key="1">
    <source>
        <dbReference type="ARBA" id="ARBA00011738"/>
    </source>
</evidence>
<dbReference type="InterPro" id="IPR011051">
    <property type="entry name" value="RmlC_Cupin_sf"/>
</dbReference>
<dbReference type="CDD" id="cd20298">
    <property type="entry name" value="cupin_UAH"/>
    <property type="match status" value="1"/>
</dbReference>
<evidence type="ECO:0000256" key="4">
    <source>
        <dbReference type="ARBA" id="ARBA00047684"/>
    </source>
</evidence>
<dbReference type="GO" id="GO:0004848">
    <property type="term" value="F:ureidoglycolate hydrolase activity"/>
    <property type="evidence" value="ECO:0007669"/>
    <property type="project" value="InterPro"/>
</dbReference>
<accession>A0AAF0DH33</accession>
<evidence type="ECO:0000256" key="2">
    <source>
        <dbReference type="ARBA" id="ARBA00022631"/>
    </source>
</evidence>
<dbReference type="InterPro" id="IPR024060">
    <property type="entry name" value="Ureidoglycolate_lyase_dom_sf"/>
</dbReference>
<dbReference type="InterPro" id="IPR007247">
    <property type="entry name" value="Ureidogly_lyase"/>
</dbReference>
<dbReference type="EMBL" id="CP120628">
    <property type="protein sequence ID" value="WEW58442.1"/>
    <property type="molecule type" value="Genomic_DNA"/>
</dbReference>
<keyword evidence="3 6" id="KW-0456">Lyase</keyword>
<dbReference type="Pfam" id="PF04115">
    <property type="entry name" value="Ureidogly_lyase"/>
    <property type="match status" value="1"/>
</dbReference>
<organism evidence="6 7">
    <name type="scientific">Emydomyces testavorans</name>
    <dbReference type="NCBI Taxonomy" id="2070801"/>
    <lineage>
        <taxon>Eukaryota</taxon>
        <taxon>Fungi</taxon>
        <taxon>Dikarya</taxon>
        <taxon>Ascomycota</taxon>
        <taxon>Pezizomycotina</taxon>
        <taxon>Eurotiomycetes</taxon>
        <taxon>Eurotiomycetidae</taxon>
        <taxon>Onygenales</taxon>
        <taxon>Nannizziopsiaceae</taxon>
        <taxon>Emydomyces</taxon>
    </lineage>
</organism>
<keyword evidence="2" id="KW-0659">Purine metabolism</keyword>
<comment type="catalytic activity">
    <reaction evidence="4">
        <text>(S)-ureidoglycolate = urea + glyoxylate</text>
        <dbReference type="Rhea" id="RHEA:11304"/>
        <dbReference type="ChEBI" id="CHEBI:16199"/>
        <dbReference type="ChEBI" id="CHEBI:36655"/>
        <dbReference type="ChEBI" id="CHEBI:57296"/>
        <dbReference type="EC" id="4.3.2.3"/>
    </reaction>
</comment>
<gene>
    <name evidence="6" type="ORF">PRK78_003910</name>
</gene>
<comment type="subunit">
    <text evidence="1">Homodimer.</text>
</comment>
<dbReference type="PANTHER" id="PTHR21221">
    <property type="entry name" value="UREIDOGLYCOLATE HYDROLASE"/>
    <property type="match status" value="1"/>
</dbReference>
<sequence length="278" mass="30393">MPYPVLNSAPKPSILTAEPLTHESFAPFGTLITAPLPDGLNAPPLHLSSLPSKPTEPVLVNQGHAIKYSPVSPLQNYYGTSKCPSQQQPASPRMSLFSCFPRKLRASRDAPGRLLFDVRILERHPYTSQTFIPLSTSSGRRLSDNRGLGNEPDNLPARAVPDHDTTYLVIVAPSLTGQTAMATLERKDACTDLIAILDPPDLSRLRAFVVEPTQAVTYAAGTWHAPMVVLGKERIDFVVVQFMNGIEEDDCQFVTFGGIAVDIKSHDINQELQELAKL</sequence>
<keyword evidence="7" id="KW-1185">Reference proteome</keyword>
<dbReference type="EC" id="4.3.2.3" evidence="6"/>
<dbReference type="GO" id="GO:0000256">
    <property type="term" value="P:allantoin catabolic process"/>
    <property type="evidence" value="ECO:0007669"/>
    <property type="project" value="InterPro"/>
</dbReference>
<dbReference type="FunFam" id="2.60.120.480:FF:000002">
    <property type="entry name" value="Probable ureidoglycolate hydrolase"/>
    <property type="match status" value="1"/>
</dbReference>
<dbReference type="PANTHER" id="PTHR21221:SF1">
    <property type="entry name" value="UREIDOGLYCOLATE LYASE"/>
    <property type="match status" value="1"/>
</dbReference>
<name>A0AAF0DH33_9EURO</name>
<evidence type="ECO:0000256" key="5">
    <source>
        <dbReference type="SAM" id="MobiDB-lite"/>
    </source>
</evidence>
<dbReference type="SUPFAM" id="SSF51182">
    <property type="entry name" value="RmlC-like cupins"/>
    <property type="match status" value="1"/>
</dbReference>
<evidence type="ECO:0000256" key="3">
    <source>
        <dbReference type="ARBA" id="ARBA00023239"/>
    </source>
</evidence>
<dbReference type="AlphaFoldDB" id="A0AAF0DH33"/>
<dbReference type="GO" id="GO:0006144">
    <property type="term" value="P:purine nucleobase metabolic process"/>
    <property type="evidence" value="ECO:0007669"/>
    <property type="project" value="UniProtKB-KW"/>
</dbReference>
<evidence type="ECO:0000313" key="7">
    <source>
        <dbReference type="Proteomes" id="UP001219355"/>
    </source>
</evidence>
<evidence type="ECO:0000313" key="6">
    <source>
        <dbReference type="EMBL" id="WEW58442.1"/>
    </source>
</evidence>
<proteinExistence type="predicted"/>
<dbReference type="Gene3D" id="2.60.120.480">
    <property type="entry name" value="Ureidoglycolate hydrolase"/>
    <property type="match status" value="1"/>
</dbReference>
<dbReference type="Proteomes" id="UP001219355">
    <property type="component" value="Chromosome 2"/>
</dbReference>
<reference evidence="6" key="1">
    <citation type="submission" date="2023-03" db="EMBL/GenBank/DDBJ databases">
        <title>Emydomyces testavorans Genome Sequence.</title>
        <authorList>
            <person name="Hoyer L."/>
        </authorList>
    </citation>
    <scope>NUCLEOTIDE SEQUENCE</scope>
    <source>
        <strain evidence="6">16-2883</strain>
    </source>
</reference>